<sequence length="594" mass="65921">MQLSTIVRGAFGVCLSASLISASTSPTHIKTDATSTRDLFLRQLLAESADYGNFSSSVSEPNHKLKVGIIGAGAAGLYAAILLDSLGVDYEILESSERIGGRIFTHRFNTTAWGASKPGEPEYYDYYDVGAMRFPGLKWMDRVIGKANNSLITYINSKLKPGNRPVTLIPYIFQANNTFRLYNDKLVYNQITPSAANFNILTSQGGTINNTAFSTMSPGTVFNDAVDDIVKSLNVDFTTGFNKLMEYDNLSVRQYLLTKGYSTQEIDWLEAINEATTHYDTYSLGQAVIEQWIFSETPLGNWYNVEGGMDRLIDGMTKVIRKTVETKKRVTAIRRTGKGSLKVVINGAEERVYDHVINTAPLGAVQVIDMTELNLDYRKKHAIRRLQYDPSVKMGIKFKTRWWEQLDSGSFQGGQSFSDLPLRRCVYPSYGLGIPDAPGTMIASYTWGQDSARLGAYLTRDESREHLIDVALQNLAAMHNVTLEFLRDQYVDFHAWDWHGSEDSLGGFAKCGPGQYTTLMPTLMTPAANGRLHFGGEALSSAHAWILGAVNSGYRTVAEVLAVEGMHDKLSSMVDMWGTLGEVDMGWYSHKLAK</sequence>
<evidence type="ECO:0000313" key="1">
    <source>
        <dbReference type="EMBL" id="KAJ3494500.1"/>
    </source>
</evidence>
<gene>
    <name evidence="1" type="ORF">NLG97_g4039</name>
</gene>
<protein>
    <submittedName>
        <fullName evidence="1">Uncharacterized protein</fullName>
    </submittedName>
</protein>
<comment type="caution">
    <text evidence="1">The sequence shown here is derived from an EMBL/GenBank/DDBJ whole genome shotgun (WGS) entry which is preliminary data.</text>
</comment>
<name>A0ACC1QWZ6_9HYPO</name>
<evidence type="ECO:0000313" key="2">
    <source>
        <dbReference type="Proteomes" id="UP001148737"/>
    </source>
</evidence>
<reference evidence="1" key="1">
    <citation type="submission" date="2022-07" db="EMBL/GenBank/DDBJ databases">
        <title>Genome Sequence of Lecanicillium saksenae.</title>
        <authorList>
            <person name="Buettner E."/>
        </authorList>
    </citation>
    <scope>NUCLEOTIDE SEQUENCE</scope>
    <source>
        <strain evidence="1">VT-O1</strain>
    </source>
</reference>
<dbReference type="EMBL" id="JANAKD010000371">
    <property type="protein sequence ID" value="KAJ3494500.1"/>
    <property type="molecule type" value="Genomic_DNA"/>
</dbReference>
<keyword evidence="2" id="KW-1185">Reference proteome</keyword>
<dbReference type="Proteomes" id="UP001148737">
    <property type="component" value="Unassembled WGS sequence"/>
</dbReference>
<organism evidence="1 2">
    <name type="scientific">Lecanicillium saksenae</name>
    <dbReference type="NCBI Taxonomy" id="468837"/>
    <lineage>
        <taxon>Eukaryota</taxon>
        <taxon>Fungi</taxon>
        <taxon>Dikarya</taxon>
        <taxon>Ascomycota</taxon>
        <taxon>Pezizomycotina</taxon>
        <taxon>Sordariomycetes</taxon>
        <taxon>Hypocreomycetidae</taxon>
        <taxon>Hypocreales</taxon>
        <taxon>Cordycipitaceae</taxon>
        <taxon>Lecanicillium</taxon>
    </lineage>
</organism>
<proteinExistence type="predicted"/>
<accession>A0ACC1QWZ6</accession>